<dbReference type="eggNOG" id="ENOG5033IW0">
    <property type="taxonomic scope" value="Bacteria"/>
</dbReference>
<feature type="domain" description="Secretion system C-terminal sorting" evidence="2">
    <location>
        <begin position="226"/>
        <end position="289"/>
    </location>
</feature>
<dbReference type="AlphaFoldDB" id="A0A098LC30"/>
<reference evidence="3 4" key="1">
    <citation type="submission" date="2014-09" db="EMBL/GenBank/DDBJ databases">
        <title>Sporocytophaga myxococcoides PG-01 genome sequencing.</title>
        <authorList>
            <person name="Liu L."/>
            <person name="Gao P.J."/>
            <person name="Chen G.J."/>
            <person name="Wang L.S."/>
        </authorList>
    </citation>
    <scope>NUCLEOTIDE SEQUENCE [LARGE SCALE GENOMIC DNA]</scope>
    <source>
        <strain evidence="3 4">PG-01</strain>
    </source>
</reference>
<dbReference type="Gene3D" id="2.60.120.890">
    <property type="entry name" value="BT2081, beta-jelly-roll domain"/>
    <property type="match status" value="1"/>
</dbReference>
<evidence type="ECO:0008006" key="5">
    <source>
        <dbReference type="Google" id="ProtNLM"/>
    </source>
</evidence>
<organism evidence="3 4">
    <name type="scientific">Sporocytophaga myxococcoides</name>
    <dbReference type="NCBI Taxonomy" id="153721"/>
    <lineage>
        <taxon>Bacteria</taxon>
        <taxon>Pseudomonadati</taxon>
        <taxon>Bacteroidota</taxon>
        <taxon>Cytophagia</taxon>
        <taxon>Cytophagales</taxon>
        <taxon>Cytophagaceae</taxon>
        <taxon>Sporocytophaga</taxon>
    </lineage>
</organism>
<proteinExistence type="predicted"/>
<dbReference type="Proteomes" id="UP000030185">
    <property type="component" value="Unassembled WGS sequence"/>
</dbReference>
<feature type="domain" description="Putative carbohydrate metabolism" evidence="1">
    <location>
        <begin position="78"/>
        <end position="205"/>
    </location>
</feature>
<evidence type="ECO:0000313" key="4">
    <source>
        <dbReference type="Proteomes" id="UP000030185"/>
    </source>
</evidence>
<gene>
    <name evidence="3" type="ORF">MYP_1729</name>
</gene>
<evidence type="ECO:0000259" key="1">
    <source>
        <dbReference type="Pfam" id="PF13201"/>
    </source>
</evidence>
<keyword evidence="4" id="KW-1185">Reference proteome</keyword>
<dbReference type="NCBIfam" id="TIGR04183">
    <property type="entry name" value="Por_Secre_tail"/>
    <property type="match status" value="1"/>
</dbReference>
<accession>A0A098LC30</accession>
<evidence type="ECO:0000259" key="2">
    <source>
        <dbReference type="Pfam" id="PF18962"/>
    </source>
</evidence>
<name>A0A098LC30_9BACT</name>
<dbReference type="Pfam" id="PF13201">
    <property type="entry name" value="PCMD"/>
    <property type="match status" value="1"/>
</dbReference>
<dbReference type="EMBL" id="BBLT01000003">
    <property type="protein sequence ID" value="GAL84501.1"/>
    <property type="molecule type" value="Genomic_DNA"/>
</dbReference>
<dbReference type="InterPro" id="IPR026444">
    <property type="entry name" value="Secre_tail"/>
</dbReference>
<sequence length="299" mass="33087">MLLAAIPSYAQIENGGFEYWETNSNGNEEPTGWTCDFYPGVLEDLPAPFEKDPDAYTGSYAITLKNIVEIEEDGNNSEIIGIYGYLMLGKFNFETDKLVGQAINERPIAISGYYKFNQGAPLDSDIYDTAKIDVALSKWNPAHNVSDSLVTASLKIFETKTEYTKFTLNLNYDDGAIPDTLIIMISTGPESHSGFNGTTFTIDDLSYTTVTGLSHPISRLYSGKTYPNPATIEVNFKDLPSESRLIVVKDLSGKMVKTLSLTSDNINLETSELNSGMYLYTVLDSEENVLYTGKLNIKK</sequence>
<dbReference type="Pfam" id="PF18962">
    <property type="entry name" value="Por_Secre_tail"/>
    <property type="match status" value="1"/>
</dbReference>
<evidence type="ECO:0000313" key="3">
    <source>
        <dbReference type="EMBL" id="GAL84501.1"/>
    </source>
</evidence>
<protein>
    <recommendedName>
        <fullName evidence="5">Secretion system C-terminal sorting domain-containing protein</fullName>
    </recommendedName>
</protein>
<dbReference type="InterPro" id="IPR025112">
    <property type="entry name" value="PCMD"/>
</dbReference>
<comment type="caution">
    <text evidence="3">The sequence shown here is derived from an EMBL/GenBank/DDBJ whole genome shotgun (WGS) entry which is preliminary data.</text>
</comment>
<dbReference type="InterPro" id="IPR038653">
    <property type="entry name" value="Put_CMD_sf"/>
</dbReference>